<evidence type="ECO:0000256" key="1">
    <source>
        <dbReference type="ARBA" id="ARBA00004141"/>
    </source>
</evidence>
<keyword evidence="4 9" id="KW-0812">Transmembrane</keyword>
<name>A0A9J6BJT9_POLVA</name>
<evidence type="ECO:0000256" key="4">
    <source>
        <dbReference type="ARBA" id="ARBA00022692"/>
    </source>
</evidence>
<keyword evidence="12" id="KW-1185">Reference proteome</keyword>
<sequence length="495" mass="54513">MVNLSHRLPKSKQLADSIVDDKTDISVVSGTYKNCDNVFVIGYNEFDGIKRTKSSSDIENSTKEITDDLISYKSSSGMYEEAWWQITVQVGIPFLIAGMGTIVSGVILGRVEHWDVFKLIPELFILISPLAGLKGNLDMTLSSRLSTQANLGNMLNFKNIFDMVIGNVALVQVQATVTAFVISIFALLVGLLQSGEFQIDHALLLTTSAVFTATTSCFFMNFVLAAMIVISNRYNVNPDNLATPIAASIGDLLTVILLSFSTFILHQYLSSHLWVTYIMLACFFLLIPLWTILILKNRFVRPVLKSGWLPILLAALISGLGGIVLKSAVEQFTGYVVFKPIMNGIGGNLVSVQASRISTMLHQTTQPGIMPTGQKIFELPWKALIYGTPYSKAARIFLIMSIPGQVLFIFIADFLHMSKSTIGAPFVFSYIIAALVLLILLLYIAHVLIHAMWKFKIDPDNSAIPYLTALGDLFGSCLLLAAFTFLRAIGHEYDP</sequence>
<proteinExistence type="inferred from homology"/>
<dbReference type="SUPFAM" id="SSF161093">
    <property type="entry name" value="MgtE membrane domain-like"/>
    <property type="match status" value="2"/>
</dbReference>
<evidence type="ECO:0000256" key="6">
    <source>
        <dbReference type="ARBA" id="ARBA00022989"/>
    </source>
</evidence>
<keyword evidence="8 9" id="KW-0472">Membrane</keyword>
<dbReference type="FunFam" id="1.10.357.20:FF:000003">
    <property type="entry name" value="Uncharacterized protein, isoform B"/>
    <property type="match status" value="1"/>
</dbReference>
<keyword evidence="7" id="KW-0406">Ion transport</keyword>
<comment type="caution">
    <text evidence="11">The sequence shown here is derived from an EMBL/GenBank/DDBJ whole genome shotgun (WGS) entry which is preliminary data.</text>
</comment>
<comment type="subcellular location">
    <subcellularLocation>
        <location evidence="1">Membrane</location>
        <topology evidence="1">Multi-pass membrane protein</topology>
    </subcellularLocation>
</comment>
<evidence type="ECO:0000256" key="2">
    <source>
        <dbReference type="ARBA" id="ARBA00009749"/>
    </source>
</evidence>
<evidence type="ECO:0000256" key="7">
    <source>
        <dbReference type="ARBA" id="ARBA00023065"/>
    </source>
</evidence>
<feature type="transmembrane region" description="Helical" evidence="9">
    <location>
        <begin position="209"/>
        <end position="230"/>
    </location>
</feature>
<feature type="transmembrane region" description="Helical" evidence="9">
    <location>
        <begin position="242"/>
        <end position="268"/>
    </location>
</feature>
<dbReference type="Pfam" id="PF01769">
    <property type="entry name" value="MgtE"/>
    <property type="match status" value="2"/>
</dbReference>
<comment type="similarity">
    <text evidence="2">Belongs to the SLC41A transporter family.</text>
</comment>
<feature type="transmembrane region" description="Helical" evidence="9">
    <location>
        <begin position="82"/>
        <end position="108"/>
    </location>
</feature>
<dbReference type="EMBL" id="JADBJN010000004">
    <property type="protein sequence ID" value="KAG5669654.1"/>
    <property type="molecule type" value="Genomic_DNA"/>
</dbReference>
<evidence type="ECO:0000256" key="9">
    <source>
        <dbReference type="SAM" id="Phobius"/>
    </source>
</evidence>
<feature type="transmembrane region" description="Helical" evidence="9">
    <location>
        <begin position="396"/>
        <end position="415"/>
    </location>
</feature>
<protein>
    <recommendedName>
        <fullName evidence="10">SLC41A/MgtE integral membrane domain-containing protein</fullName>
    </recommendedName>
</protein>
<keyword evidence="6 9" id="KW-1133">Transmembrane helix</keyword>
<dbReference type="OrthoDB" id="5791097at2759"/>
<dbReference type="PANTHER" id="PTHR16228:SF26">
    <property type="entry name" value="SOLUTE CARRIER FAMILY 41 MEMBER 1-LIKE PROTEIN"/>
    <property type="match status" value="1"/>
</dbReference>
<reference evidence="11" key="1">
    <citation type="submission" date="2021-03" db="EMBL/GenBank/DDBJ databases">
        <title>Chromosome level genome of the anhydrobiotic midge Polypedilum vanderplanki.</title>
        <authorList>
            <person name="Yoshida Y."/>
            <person name="Kikawada T."/>
            <person name="Gusev O."/>
        </authorList>
    </citation>
    <scope>NUCLEOTIDE SEQUENCE</scope>
    <source>
        <strain evidence="11">NIAS01</strain>
        <tissue evidence="11">Whole body or cell culture</tissue>
    </source>
</reference>
<keyword evidence="3" id="KW-0813">Transport</keyword>
<dbReference type="PANTHER" id="PTHR16228">
    <property type="entry name" value="DIVALENT CATION TRANSPORTER SOLUTE CARRIER FAMILY 41"/>
    <property type="match status" value="1"/>
</dbReference>
<dbReference type="Proteomes" id="UP001107558">
    <property type="component" value="Chromosome 4"/>
</dbReference>
<dbReference type="AlphaFoldDB" id="A0A9J6BJT9"/>
<evidence type="ECO:0000259" key="10">
    <source>
        <dbReference type="Pfam" id="PF01769"/>
    </source>
</evidence>
<dbReference type="InterPro" id="IPR006667">
    <property type="entry name" value="SLC41_membr_dom"/>
</dbReference>
<gene>
    <name evidence="11" type="ORF">PVAND_017538</name>
</gene>
<feature type="transmembrane region" description="Helical" evidence="9">
    <location>
        <begin position="427"/>
        <end position="451"/>
    </location>
</feature>
<keyword evidence="5" id="KW-0460">Magnesium</keyword>
<dbReference type="InterPro" id="IPR036739">
    <property type="entry name" value="SLC41_membr_dom_sf"/>
</dbReference>
<feature type="transmembrane region" description="Helical" evidence="9">
    <location>
        <begin position="164"/>
        <end position="189"/>
    </location>
</feature>
<organism evidence="11 12">
    <name type="scientific">Polypedilum vanderplanki</name>
    <name type="common">Sleeping chironomid midge</name>
    <dbReference type="NCBI Taxonomy" id="319348"/>
    <lineage>
        <taxon>Eukaryota</taxon>
        <taxon>Metazoa</taxon>
        <taxon>Ecdysozoa</taxon>
        <taxon>Arthropoda</taxon>
        <taxon>Hexapoda</taxon>
        <taxon>Insecta</taxon>
        <taxon>Pterygota</taxon>
        <taxon>Neoptera</taxon>
        <taxon>Endopterygota</taxon>
        <taxon>Diptera</taxon>
        <taxon>Nematocera</taxon>
        <taxon>Chironomoidea</taxon>
        <taxon>Chironomidae</taxon>
        <taxon>Chironominae</taxon>
        <taxon>Polypedilum</taxon>
        <taxon>Polypedilum</taxon>
    </lineage>
</organism>
<evidence type="ECO:0000256" key="3">
    <source>
        <dbReference type="ARBA" id="ARBA00022448"/>
    </source>
</evidence>
<feature type="transmembrane region" description="Helical" evidence="9">
    <location>
        <begin position="274"/>
        <end position="295"/>
    </location>
</feature>
<dbReference type="InterPro" id="IPR045349">
    <property type="entry name" value="SLC41A1-3"/>
</dbReference>
<evidence type="ECO:0000313" key="11">
    <source>
        <dbReference type="EMBL" id="KAG5669654.1"/>
    </source>
</evidence>
<evidence type="ECO:0000256" key="8">
    <source>
        <dbReference type="ARBA" id="ARBA00023136"/>
    </source>
</evidence>
<evidence type="ECO:0000256" key="5">
    <source>
        <dbReference type="ARBA" id="ARBA00022842"/>
    </source>
</evidence>
<accession>A0A9J6BJT9</accession>
<feature type="transmembrane region" description="Helical" evidence="9">
    <location>
        <begin position="307"/>
        <end position="325"/>
    </location>
</feature>
<feature type="domain" description="SLC41A/MgtE integral membrane" evidence="10">
    <location>
        <begin position="129"/>
        <end position="259"/>
    </location>
</feature>
<dbReference type="FunFam" id="1.10.357.20:FF:000001">
    <property type="entry name" value="Solute carrier family 41 member 2"/>
    <property type="match status" value="1"/>
</dbReference>
<feature type="domain" description="SLC41A/MgtE integral membrane" evidence="10">
    <location>
        <begin position="340"/>
        <end position="481"/>
    </location>
</feature>
<dbReference type="Gene3D" id="1.10.357.20">
    <property type="entry name" value="SLC41 divalent cation transporters, integral membrane domain"/>
    <property type="match status" value="2"/>
</dbReference>
<evidence type="ECO:0000313" key="12">
    <source>
        <dbReference type="Proteomes" id="UP001107558"/>
    </source>
</evidence>
<feature type="transmembrane region" description="Helical" evidence="9">
    <location>
        <begin position="463"/>
        <end position="486"/>
    </location>
</feature>
<dbReference type="GO" id="GO:0005886">
    <property type="term" value="C:plasma membrane"/>
    <property type="evidence" value="ECO:0007669"/>
    <property type="project" value="TreeGrafter"/>
</dbReference>
<dbReference type="GO" id="GO:0008324">
    <property type="term" value="F:monoatomic cation transmembrane transporter activity"/>
    <property type="evidence" value="ECO:0007669"/>
    <property type="project" value="InterPro"/>
</dbReference>